<name>A0A8D8MA56_CULPI</name>
<dbReference type="EMBL" id="HBUE01296455">
    <property type="protein sequence ID" value="CAG6576666.1"/>
    <property type="molecule type" value="Transcribed_RNA"/>
</dbReference>
<sequence length="101" mass="11395">MSGMWQGIGQQGCTSFAPEKHAQRRRSTDDLRYLRAGIPKQGLLRATRPGTRRNRLVAAVPVSHLPEMATRRAWSAFPSSVHALRSREDSHLRYLQQAVSD</sequence>
<dbReference type="EMBL" id="HBUE01094372">
    <property type="protein sequence ID" value="CAG6482729.1"/>
    <property type="molecule type" value="Transcribed_RNA"/>
</dbReference>
<reference evidence="2" key="1">
    <citation type="submission" date="2021-05" db="EMBL/GenBank/DDBJ databases">
        <authorList>
            <person name="Alioto T."/>
            <person name="Alioto T."/>
            <person name="Gomez Garrido J."/>
        </authorList>
    </citation>
    <scope>NUCLEOTIDE SEQUENCE</scope>
</reference>
<proteinExistence type="predicted"/>
<dbReference type="EMBL" id="HBUE01094378">
    <property type="protein sequence ID" value="CAG6482744.1"/>
    <property type="molecule type" value="Transcribed_RNA"/>
</dbReference>
<dbReference type="EMBL" id="HBUE01190567">
    <property type="protein sequence ID" value="CAG6524971.1"/>
    <property type="molecule type" value="Transcribed_RNA"/>
</dbReference>
<dbReference type="AlphaFoldDB" id="A0A8D8MA56"/>
<evidence type="ECO:0000256" key="1">
    <source>
        <dbReference type="SAM" id="MobiDB-lite"/>
    </source>
</evidence>
<dbReference type="EMBL" id="HBUE01190569">
    <property type="protein sequence ID" value="CAG6524973.1"/>
    <property type="molecule type" value="Transcribed_RNA"/>
</dbReference>
<organism evidence="2">
    <name type="scientific">Culex pipiens</name>
    <name type="common">House mosquito</name>
    <dbReference type="NCBI Taxonomy" id="7175"/>
    <lineage>
        <taxon>Eukaryota</taxon>
        <taxon>Metazoa</taxon>
        <taxon>Ecdysozoa</taxon>
        <taxon>Arthropoda</taxon>
        <taxon>Hexapoda</taxon>
        <taxon>Insecta</taxon>
        <taxon>Pterygota</taxon>
        <taxon>Neoptera</taxon>
        <taxon>Endopterygota</taxon>
        <taxon>Diptera</taxon>
        <taxon>Nematocera</taxon>
        <taxon>Culicoidea</taxon>
        <taxon>Culicidae</taxon>
        <taxon>Culicinae</taxon>
        <taxon>Culicini</taxon>
        <taxon>Culex</taxon>
        <taxon>Culex</taxon>
    </lineage>
</organism>
<dbReference type="EMBL" id="HBUE01190572">
    <property type="protein sequence ID" value="CAG6524977.1"/>
    <property type="molecule type" value="Transcribed_RNA"/>
</dbReference>
<feature type="compositionally biased region" description="Basic and acidic residues" evidence="1">
    <location>
        <begin position="18"/>
        <end position="28"/>
    </location>
</feature>
<dbReference type="EMBL" id="HBUE01296450">
    <property type="protein sequence ID" value="CAG6576660.1"/>
    <property type="molecule type" value="Transcribed_RNA"/>
</dbReference>
<feature type="region of interest" description="Disordered" evidence="1">
    <location>
        <begin position="1"/>
        <end position="28"/>
    </location>
</feature>
<accession>A0A8D8MA56</accession>
<evidence type="ECO:0000313" key="2">
    <source>
        <dbReference type="EMBL" id="CAG6524977.1"/>
    </source>
</evidence>
<protein>
    <submittedName>
        <fullName evidence="2">(northern house mosquito) hypothetical protein</fullName>
    </submittedName>
</protein>
<dbReference type="EMBL" id="HBUE01296452">
    <property type="protein sequence ID" value="CAG6576662.1"/>
    <property type="molecule type" value="Transcribed_RNA"/>
</dbReference>